<proteinExistence type="predicted"/>
<name>A0A7S4LBK0_9EUGL</name>
<protein>
    <submittedName>
        <fullName evidence="1">Uncharacterized protein</fullName>
    </submittedName>
</protein>
<evidence type="ECO:0000313" key="1">
    <source>
        <dbReference type="EMBL" id="CAE0818546.1"/>
    </source>
</evidence>
<accession>A0A7S4LBK0</accession>
<dbReference type="AlphaFoldDB" id="A0A7S4LBK0"/>
<reference evidence="1" key="1">
    <citation type="submission" date="2021-01" db="EMBL/GenBank/DDBJ databases">
        <authorList>
            <person name="Corre E."/>
            <person name="Pelletier E."/>
            <person name="Niang G."/>
            <person name="Scheremetjew M."/>
            <person name="Finn R."/>
            <person name="Kale V."/>
            <person name="Holt S."/>
            <person name="Cochrane G."/>
            <person name="Meng A."/>
            <person name="Brown T."/>
            <person name="Cohen L."/>
        </authorList>
    </citation>
    <scope>NUCLEOTIDE SEQUENCE</scope>
    <source>
        <strain evidence="1">CCMP1594</strain>
    </source>
</reference>
<organism evidence="1">
    <name type="scientific">Eutreptiella gymnastica</name>
    <dbReference type="NCBI Taxonomy" id="73025"/>
    <lineage>
        <taxon>Eukaryota</taxon>
        <taxon>Discoba</taxon>
        <taxon>Euglenozoa</taxon>
        <taxon>Euglenida</taxon>
        <taxon>Spirocuta</taxon>
        <taxon>Euglenophyceae</taxon>
        <taxon>Eutreptiales</taxon>
        <taxon>Eutreptiaceae</taxon>
        <taxon>Eutreptiella</taxon>
    </lineage>
</organism>
<gene>
    <name evidence="1" type="ORF">EGYM00163_LOCUS29714</name>
</gene>
<dbReference type="EMBL" id="HBJA01085266">
    <property type="protein sequence ID" value="CAE0818546.1"/>
    <property type="molecule type" value="Transcribed_RNA"/>
</dbReference>
<sequence length="192" mass="21378">MYDSSLYDTALTPDFIFVEFEPEGFRRNYGSPTNPPVTSAAAWKRKSDDLDIPQPKRIKRMPHRSFAKDFEMLIDTPSSSSSCACNSYTSTTPPQSSSCLNSIANNCPVCQEFEVTEIYRCFNGQIMCRGCHAIIGICPTWEYPDGKRWCSTLLAMGQFCCACHSGFSQSAIKVANSPIPSIDDMEDYAQIA</sequence>